<name>A0ABX8VBI1_9FLAO</name>
<dbReference type="InterPro" id="IPR004360">
    <property type="entry name" value="Glyas_Fos-R_dOase_dom"/>
</dbReference>
<sequence length="113" mass="12579">MENNKINFIELQATDLKEIKKFYGNAFGWTFTDYGDTYCDFHGAGISGGFTKTNKVTTGGTLVVLYHKDLSIAIENVKKNGGKIAVDIFSFPGGRRFEFIDPNGNKLAIWSDK</sequence>
<protein>
    <submittedName>
        <fullName evidence="2">VOC family protein</fullName>
    </submittedName>
</protein>
<reference evidence="2 3" key="1">
    <citation type="submission" date="2021-07" db="EMBL/GenBank/DDBJ databases">
        <title>Flavobacterium WSW3-B6 sp.nov, isolated from seaweed.</title>
        <authorList>
            <person name="Muhammad N."/>
            <person name="Ho H."/>
            <person name="Lee Y.-J."/>
            <person name="Nguyen T."/>
            <person name="Ho J."/>
            <person name="Kim S.-G."/>
        </authorList>
    </citation>
    <scope>NUCLEOTIDE SEQUENCE [LARGE SCALE GENOMIC DNA]</scope>
    <source>
        <strain evidence="2 3">WSW3-B6</strain>
    </source>
</reference>
<dbReference type="InterPro" id="IPR029068">
    <property type="entry name" value="Glyas_Bleomycin-R_OHBP_Dase"/>
</dbReference>
<evidence type="ECO:0000313" key="2">
    <source>
        <dbReference type="EMBL" id="QYJ68391.1"/>
    </source>
</evidence>
<keyword evidence="3" id="KW-1185">Reference proteome</keyword>
<dbReference type="RefSeq" id="WP_220640732.1">
    <property type="nucleotide sequence ID" value="NZ_CP080429.1"/>
</dbReference>
<organism evidence="2 3">
    <name type="scientific">Flavobacterium litorale</name>
    <dbReference type="NCBI Taxonomy" id="2856519"/>
    <lineage>
        <taxon>Bacteria</taxon>
        <taxon>Pseudomonadati</taxon>
        <taxon>Bacteroidota</taxon>
        <taxon>Flavobacteriia</taxon>
        <taxon>Flavobacteriales</taxon>
        <taxon>Flavobacteriaceae</taxon>
        <taxon>Flavobacterium</taxon>
    </lineage>
</organism>
<dbReference type="InterPro" id="IPR037523">
    <property type="entry name" value="VOC_core"/>
</dbReference>
<dbReference type="Gene3D" id="3.10.180.10">
    <property type="entry name" value="2,3-Dihydroxybiphenyl 1,2-Dioxygenase, domain 1"/>
    <property type="match status" value="1"/>
</dbReference>
<evidence type="ECO:0000313" key="3">
    <source>
        <dbReference type="Proteomes" id="UP000825381"/>
    </source>
</evidence>
<dbReference type="CDD" id="cd07247">
    <property type="entry name" value="SgaA_N_like"/>
    <property type="match status" value="1"/>
</dbReference>
<gene>
    <name evidence="2" type="ORF">K1I41_00450</name>
</gene>
<accession>A0ABX8VBI1</accession>
<proteinExistence type="predicted"/>
<dbReference type="InterPro" id="IPR052164">
    <property type="entry name" value="Anthracycline_SecMetBiosynth"/>
</dbReference>
<dbReference type="SUPFAM" id="SSF54593">
    <property type="entry name" value="Glyoxalase/Bleomycin resistance protein/Dihydroxybiphenyl dioxygenase"/>
    <property type="match status" value="1"/>
</dbReference>
<dbReference type="PROSITE" id="PS51819">
    <property type="entry name" value="VOC"/>
    <property type="match status" value="1"/>
</dbReference>
<dbReference type="EMBL" id="CP080429">
    <property type="protein sequence ID" value="QYJ68391.1"/>
    <property type="molecule type" value="Genomic_DNA"/>
</dbReference>
<evidence type="ECO:0000259" key="1">
    <source>
        <dbReference type="PROSITE" id="PS51819"/>
    </source>
</evidence>
<dbReference type="Pfam" id="PF00903">
    <property type="entry name" value="Glyoxalase"/>
    <property type="match status" value="1"/>
</dbReference>
<dbReference type="PANTHER" id="PTHR33993">
    <property type="entry name" value="GLYOXALASE-RELATED"/>
    <property type="match status" value="1"/>
</dbReference>
<dbReference type="PANTHER" id="PTHR33993:SF1">
    <property type="entry name" value="GLYOXALASE FAMILY PROTEIN"/>
    <property type="match status" value="1"/>
</dbReference>
<dbReference type="Proteomes" id="UP000825381">
    <property type="component" value="Chromosome"/>
</dbReference>
<feature type="domain" description="VOC" evidence="1">
    <location>
        <begin position="5"/>
        <end position="112"/>
    </location>
</feature>